<dbReference type="AlphaFoldDB" id="A0AAD7EGP8"/>
<accession>A0AAD7EGP8</accession>
<evidence type="ECO:0000313" key="3">
    <source>
        <dbReference type="Proteomes" id="UP001218218"/>
    </source>
</evidence>
<feature type="compositionally biased region" description="Basic residues" evidence="1">
    <location>
        <begin position="168"/>
        <end position="179"/>
    </location>
</feature>
<reference evidence="2" key="1">
    <citation type="submission" date="2023-03" db="EMBL/GenBank/DDBJ databases">
        <title>Massive genome expansion in bonnet fungi (Mycena s.s.) driven by repeated elements and novel gene families across ecological guilds.</title>
        <authorList>
            <consortium name="Lawrence Berkeley National Laboratory"/>
            <person name="Harder C.B."/>
            <person name="Miyauchi S."/>
            <person name="Viragh M."/>
            <person name="Kuo A."/>
            <person name="Thoen E."/>
            <person name="Andreopoulos B."/>
            <person name="Lu D."/>
            <person name="Skrede I."/>
            <person name="Drula E."/>
            <person name="Henrissat B."/>
            <person name="Morin E."/>
            <person name="Kohler A."/>
            <person name="Barry K."/>
            <person name="LaButti K."/>
            <person name="Morin E."/>
            <person name="Salamov A."/>
            <person name="Lipzen A."/>
            <person name="Mereny Z."/>
            <person name="Hegedus B."/>
            <person name="Baldrian P."/>
            <person name="Stursova M."/>
            <person name="Weitz H."/>
            <person name="Taylor A."/>
            <person name="Grigoriev I.V."/>
            <person name="Nagy L.G."/>
            <person name="Martin F."/>
            <person name="Kauserud H."/>
        </authorList>
    </citation>
    <scope>NUCLEOTIDE SEQUENCE</scope>
    <source>
        <strain evidence="2">CBHHK002</strain>
    </source>
</reference>
<organism evidence="2 3">
    <name type="scientific">Mycena albidolilacea</name>
    <dbReference type="NCBI Taxonomy" id="1033008"/>
    <lineage>
        <taxon>Eukaryota</taxon>
        <taxon>Fungi</taxon>
        <taxon>Dikarya</taxon>
        <taxon>Basidiomycota</taxon>
        <taxon>Agaricomycotina</taxon>
        <taxon>Agaricomycetes</taxon>
        <taxon>Agaricomycetidae</taxon>
        <taxon>Agaricales</taxon>
        <taxon>Marasmiineae</taxon>
        <taxon>Mycenaceae</taxon>
        <taxon>Mycena</taxon>
    </lineage>
</organism>
<comment type="caution">
    <text evidence="2">The sequence shown here is derived from an EMBL/GenBank/DDBJ whole genome shotgun (WGS) entry which is preliminary data.</text>
</comment>
<feature type="region of interest" description="Disordered" evidence="1">
    <location>
        <begin position="131"/>
        <end position="185"/>
    </location>
</feature>
<feature type="non-terminal residue" evidence="2">
    <location>
        <position position="203"/>
    </location>
</feature>
<dbReference type="Proteomes" id="UP001218218">
    <property type="component" value="Unassembled WGS sequence"/>
</dbReference>
<gene>
    <name evidence="2" type="ORF">DFH08DRAFT_1086203</name>
</gene>
<feature type="region of interest" description="Disordered" evidence="1">
    <location>
        <begin position="33"/>
        <end position="76"/>
    </location>
</feature>
<feature type="compositionally biased region" description="Acidic residues" evidence="1">
    <location>
        <begin position="53"/>
        <end position="63"/>
    </location>
</feature>
<feature type="compositionally biased region" description="Polar residues" evidence="1">
    <location>
        <begin position="35"/>
        <end position="50"/>
    </location>
</feature>
<evidence type="ECO:0000313" key="2">
    <source>
        <dbReference type="EMBL" id="KAJ7319266.1"/>
    </source>
</evidence>
<feature type="region of interest" description="Disordered" evidence="1">
    <location>
        <begin position="94"/>
        <end position="119"/>
    </location>
</feature>
<keyword evidence="3" id="KW-1185">Reference proteome</keyword>
<name>A0AAD7EGP8_9AGAR</name>
<dbReference type="EMBL" id="JARIHO010000054">
    <property type="protein sequence ID" value="KAJ7319266.1"/>
    <property type="molecule type" value="Genomic_DNA"/>
</dbReference>
<proteinExistence type="predicted"/>
<sequence length="203" mass="21690">MARKMAHHNVDQNAAKICHVRSKARTHILFKRLSGPNQHTSEPSEPQSPSVLVEEDDDEDDEMPTSSQQTTAGGIDSLTDSLNALALVSPSIRFGRGGKNGGFSNEQQPCGGRSHRDEEGIEMSATKWTWACPGKTDAGGAAERRPPEGTQTPQAGKGSGTVVEGPRALRRAMPRRARTSSHTSREACVCVGCSTSVAARVEE</sequence>
<evidence type="ECO:0000256" key="1">
    <source>
        <dbReference type="SAM" id="MobiDB-lite"/>
    </source>
</evidence>
<protein>
    <submittedName>
        <fullName evidence="2">Uncharacterized protein</fullName>
    </submittedName>
</protein>
<feature type="compositionally biased region" description="Polar residues" evidence="1">
    <location>
        <begin position="64"/>
        <end position="76"/>
    </location>
</feature>